<protein>
    <submittedName>
        <fullName evidence="3">Predicted protein</fullName>
    </submittedName>
</protein>
<dbReference type="OrthoDB" id="3230244at2759"/>
<dbReference type="AlphaFoldDB" id="B0DIK7"/>
<gene>
    <name evidence="3" type="ORF">LACBIDRAFT_302904</name>
</gene>
<evidence type="ECO:0000259" key="2">
    <source>
        <dbReference type="Pfam" id="PF08593"/>
    </source>
</evidence>
<feature type="domain" description="Mug135-like C-terminal" evidence="2">
    <location>
        <begin position="31"/>
        <end position="104"/>
    </location>
</feature>
<dbReference type="EMBL" id="DS547112">
    <property type="protein sequence ID" value="EDR05705.1"/>
    <property type="molecule type" value="Genomic_DNA"/>
</dbReference>
<evidence type="ECO:0000313" key="4">
    <source>
        <dbReference type="Proteomes" id="UP000001194"/>
    </source>
</evidence>
<dbReference type="GeneID" id="6079370"/>
<dbReference type="HOGENOM" id="CLU_2121450_0_0_1"/>
<keyword evidence="4" id="KW-1185">Reference proteome</keyword>
<sequence>MEFSYSSRQTGLLHRNRQHPNRLQAKFARMRNAASGDGSVSPFITVCFVNGDDPTANGLPPLRSVADIDNLSEADAMAYLTGYGFNDVPDDVVTRRGLIKIAIGSFEALERLQIPRTLVRETPRHLLHEV</sequence>
<accession>B0DIK7</accession>
<organism evidence="4">
    <name type="scientific">Laccaria bicolor (strain S238N-H82 / ATCC MYA-4686)</name>
    <name type="common">Bicoloured deceiver</name>
    <name type="synonym">Laccaria laccata var. bicolor</name>
    <dbReference type="NCBI Taxonomy" id="486041"/>
    <lineage>
        <taxon>Eukaryota</taxon>
        <taxon>Fungi</taxon>
        <taxon>Dikarya</taxon>
        <taxon>Basidiomycota</taxon>
        <taxon>Agaricomycotina</taxon>
        <taxon>Agaricomycetes</taxon>
        <taxon>Agaricomycetidae</taxon>
        <taxon>Agaricales</taxon>
        <taxon>Agaricineae</taxon>
        <taxon>Hydnangiaceae</taxon>
        <taxon>Laccaria</taxon>
    </lineage>
</organism>
<dbReference type="InterPro" id="IPR013902">
    <property type="entry name" value="Mug135-like_C"/>
</dbReference>
<dbReference type="RefSeq" id="XP_001883809.1">
    <property type="nucleotide sequence ID" value="XM_001883774.1"/>
</dbReference>
<reference evidence="3 4" key="1">
    <citation type="journal article" date="2008" name="Nature">
        <title>The genome of Laccaria bicolor provides insights into mycorrhizal symbiosis.</title>
        <authorList>
            <person name="Martin F."/>
            <person name="Aerts A."/>
            <person name="Ahren D."/>
            <person name="Brun A."/>
            <person name="Danchin E.G.J."/>
            <person name="Duchaussoy F."/>
            <person name="Gibon J."/>
            <person name="Kohler A."/>
            <person name="Lindquist E."/>
            <person name="Pereda V."/>
            <person name="Salamov A."/>
            <person name="Shapiro H.J."/>
            <person name="Wuyts J."/>
            <person name="Blaudez D."/>
            <person name="Buee M."/>
            <person name="Brokstein P."/>
            <person name="Canbaeck B."/>
            <person name="Cohen D."/>
            <person name="Courty P.E."/>
            <person name="Coutinho P.M."/>
            <person name="Delaruelle C."/>
            <person name="Detter J.C."/>
            <person name="Deveau A."/>
            <person name="DiFazio S."/>
            <person name="Duplessis S."/>
            <person name="Fraissinet-Tachet L."/>
            <person name="Lucic E."/>
            <person name="Frey-Klett P."/>
            <person name="Fourrey C."/>
            <person name="Feussner I."/>
            <person name="Gay G."/>
            <person name="Grimwood J."/>
            <person name="Hoegger P.J."/>
            <person name="Jain P."/>
            <person name="Kilaru S."/>
            <person name="Labbe J."/>
            <person name="Lin Y.C."/>
            <person name="Legue V."/>
            <person name="Le Tacon F."/>
            <person name="Marmeisse R."/>
            <person name="Melayah D."/>
            <person name="Montanini B."/>
            <person name="Muratet M."/>
            <person name="Nehls U."/>
            <person name="Niculita-Hirzel H."/>
            <person name="Oudot-Le Secq M.P."/>
            <person name="Peter M."/>
            <person name="Quesneville H."/>
            <person name="Rajashekar B."/>
            <person name="Reich M."/>
            <person name="Rouhier N."/>
            <person name="Schmutz J."/>
            <person name="Yin T."/>
            <person name="Chalot M."/>
            <person name="Henrissat B."/>
            <person name="Kuees U."/>
            <person name="Lucas S."/>
            <person name="Van de Peer Y."/>
            <person name="Podila G.K."/>
            <person name="Polle A."/>
            <person name="Pukkila P.J."/>
            <person name="Richardson P.M."/>
            <person name="Rouze P."/>
            <person name="Sanders I.R."/>
            <person name="Stajich J.E."/>
            <person name="Tunlid A."/>
            <person name="Tuskan G."/>
            <person name="Grigoriev I.V."/>
        </authorList>
    </citation>
    <scope>NUCLEOTIDE SEQUENCE [LARGE SCALE GENOMIC DNA]</scope>
    <source>
        <strain evidence="4">S238N-H82 / ATCC MYA-4686</strain>
    </source>
</reference>
<proteinExistence type="inferred from homology"/>
<dbReference type="Pfam" id="PF08593">
    <property type="entry name" value="Mug135_C"/>
    <property type="match status" value="1"/>
</dbReference>
<dbReference type="InParanoid" id="B0DIK7"/>
<dbReference type="KEGG" id="lbc:LACBIDRAFT_302904"/>
<name>B0DIK7_LACBS</name>
<comment type="similarity">
    <text evidence="1">Belongs to the UPF0612 family.</text>
</comment>
<dbReference type="Proteomes" id="UP000001194">
    <property type="component" value="Unassembled WGS sequence"/>
</dbReference>
<evidence type="ECO:0000313" key="3">
    <source>
        <dbReference type="EMBL" id="EDR05705.1"/>
    </source>
</evidence>
<evidence type="ECO:0000256" key="1">
    <source>
        <dbReference type="ARBA" id="ARBA00005788"/>
    </source>
</evidence>